<keyword evidence="3" id="KW-0808">Transferase</keyword>
<protein>
    <submittedName>
        <fullName evidence="3">Acyltransferase family protein</fullName>
    </submittedName>
</protein>
<evidence type="ECO:0000256" key="1">
    <source>
        <dbReference type="SAM" id="Phobius"/>
    </source>
</evidence>
<dbReference type="PANTHER" id="PTHR23028">
    <property type="entry name" value="ACETYLTRANSFERASE"/>
    <property type="match status" value="1"/>
</dbReference>
<feature type="transmembrane region" description="Helical" evidence="1">
    <location>
        <begin position="89"/>
        <end position="111"/>
    </location>
</feature>
<dbReference type="InterPro" id="IPR050879">
    <property type="entry name" value="Acyltransferase_3"/>
</dbReference>
<name>A0A6I3X6D1_9BURK</name>
<reference evidence="3 4" key="1">
    <citation type="submission" date="2019-11" db="EMBL/GenBank/DDBJ databases">
        <title>Draft Genome Sequences of Six Type Strains of the Genus Massilia.</title>
        <authorList>
            <person name="Miess H."/>
            <person name="Frediansyah A."/>
            <person name="Goeker M."/>
            <person name="Gross H."/>
        </authorList>
    </citation>
    <scope>NUCLEOTIDE SEQUENCE [LARGE SCALE GENOMIC DNA]</scope>
    <source>
        <strain evidence="3 4">DSM 17513</strain>
    </source>
</reference>
<feature type="transmembrane region" description="Helical" evidence="1">
    <location>
        <begin position="233"/>
        <end position="250"/>
    </location>
</feature>
<dbReference type="Proteomes" id="UP000431684">
    <property type="component" value="Unassembled WGS sequence"/>
</dbReference>
<feature type="transmembrane region" description="Helical" evidence="1">
    <location>
        <begin position="160"/>
        <end position="177"/>
    </location>
</feature>
<dbReference type="Pfam" id="PF01757">
    <property type="entry name" value="Acyl_transf_3"/>
    <property type="match status" value="1"/>
</dbReference>
<keyword evidence="1" id="KW-0472">Membrane</keyword>
<evidence type="ECO:0000313" key="4">
    <source>
        <dbReference type="Proteomes" id="UP000431684"/>
    </source>
</evidence>
<dbReference type="AlphaFoldDB" id="A0A6I3X6D1"/>
<keyword evidence="3" id="KW-0012">Acyltransferase</keyword>
<feature type="transmembrane region" description="Helical" evidence="1">
    <location>
        <begin position="131"/>
        <end position="153"/>
    </location>
</feature>
<feature type="transmembrane region" description="Helical" evidence="1">
    <location>
        <begin position="46"/>
        <end position="68"/>
    </location>
</feature>
<sequence length="342" mass="37824">MNAAAKGTGQAMHPAGANLDFVRAAAVLCVFCSHAVIIVTRQSSELLHHVGQLGVIMFFVHTSYVLMGSLERSRLWGWPRVAEFFVHRVFRIYPLAIVCVLVAAALPGSAWTPRQLLANLTLTQNLVFEESMVGGLWTLPLELQMYCALPFLFMAFRRRPAWWMVGAWLLALPIAHLRPEISGRLLVLDYAPCFLPGLVAWRFGRHGVLPGWLWPPAVLLAALPWVASDGNQMGPRWITCLLLGLAIPWFGELSARWLNRASHIVAKYSYGIYLTHFAALMVAFRSLDHLPLAVQAGAFVAMALVFPYLAFHLVEQPMIAVGKRVGGRVAGAMMARRHGALA</sequence>
<comment type="caution">
    <text evidence="3">The sequence shown here is derived from an EMBL/GenBank/DDBJ whole genome shotgun (WGS) entry which is preliminary data.</text>
</comment>
<organism evidence="3 4">
    <name type="scientific">Pseudoduganella dura</name>
    <dbReference type="NCBI Taxonomy" id="321982"/>
    <lineage>
        <taxon>Bacteria</taxon>
        <taxon>Pseudomonadati</taxon>
        <taxon>Pseudomonadota</taxon>
        <taxon>Betaproteobacteria</taxon>
        <taxon>Burkholderiales</taxon>
        <taxon>Oxalobacteraceae</taxon>
        <taxon>Telluria group</taxon>
        <taxon>Pseudoduganella</taxon>
    </lineage>
</organism>
<feature type="transmembrane region" description="Helical" evidence="1">
    <location>
        <begin position="21"/>
        <end position="40"/>
    </location>
</feature>
<proteinExistence type="predicted"/>
<dbReference type="RefSeq" id="WP_155708272.1">
    <property type="nucleotide sequence ID" value="NZ_BMWU01000034.1"/>
</dbReference>
<evidence type="ECO:0000259" key="2">
    <source>
        <dbReference type="Pfam" id="PF01757"/>
    </source>
</evidence>
<dbReference type="GO" id="GO:0000271">
    <property type="term" value="P:polysaccharide biosynthetic process"/>
    <property type="evidence" value="ECO:0007669"/>
    <property type="project" value="TreeGrafter"/>
</dbReference>
<feature type="transmembrane region" description="Helical" evidence="1">
    <location>
        <begin position="270"/>
        <end position="287"/>
    </location>
</feature>
<dbReference type="GO" id="GO:0016747">
    <property type="term" value="F:acyltransferase activity, transferring groups other than amino-acyl groups"/>
    <property type="evidence" value="ECO:0007669"/>
    <property type="project" value="InterPro"/>
</dbReference>
<gene>
    <name evidence="3" type="ORF">GJV26_07405</name>
</gene>
<dbReference type="EMBL" id="WNWM01000002">
    <property type="protein sequence ID" value="MUI12304.1"/>
    <property type="molecule type" value="Genomic_DNA"/>
</dbReference>
<keyword evidence="4" id="KW-1185">Reference proteome</keyword>
<dbReference type="InterPro" id="IPR002656">
    <property type="entry name" value="Acyl_transf_3_dom"/>
</dbReference>
<feature type="domain" description="Acyltransferase 3" evidence="2">
    <location>
        <begin position="18"/>
        <end position="309"/>
    </location>
</feature>
<evidence type="ECO:0000313" key="3">
    <source>
        <dbReference type="EMBL" id="MUI12304.1"/>
    </source>
</evidence>
<dbReference type="OrthoDB" id="109010at2"/>
<dbReference type="GO" id="GO:0016020">
    <property type="term" value="C:membrane"/>
    <property type="evidence" value="ECO:0007669"/>
    <property type="project" value="TreeGrafter"/>
</dbReference>
<feature type="transmembrane region" description="Helical" evidence="1">
    <location>
        <begin position="293"/>
        <end position="314"/>
    </location>
</feature>
<accession>A0A6I3X6D1</accession>
<keyword evidence="1" id="KW-0812">Transmembrane</keyword>
<keyword evidence="1" id="KW-1133">Transmembrane helix</keyword>
<dbReference type="PANTHER" id="PTHR23028:SF53">
    <property type="entry name" value="ACYL_TRANSF_3 DOMAIN-CONTAINING PROTEIN"/>
    <property type="match status" value="1"/>
</dbReference>